<reference evidence="2" key="1">
    <citation type="submission" date="2012-11" db="EMBL/GenBank/DDBJ databases">
        <authorList>
            <person name="Lucero-Rivera Y.E."/>
            <person name="Tovar-Ramirez D."/>
        </authorList>
    </citation>
    <scope>NUCLEOTIDE SEQUENCE [LARGE SCALE GENOMIC DNA]</scope>
    <source>
        <strain evidence="2">Araruama</strain>
    </source>
</reference>
<evidence type="ECO:0000313" key="1">
    <source>
        <dbReference type="EMBL" id="ETR64818.1"/>
    </source>
</evidence>
<dbReference type="AlphaFoldDB" id="A0A1V1NQH6"/>
<feature type="non-terminal residue" evidence="1">
    <location>
        <position position="184"/>
    </location>
</feature>
<organism evidence="1 2">
    <name type="scientific">Candidatus Magnetoglobus multicellularis str. Araruama</name>
    <dbReference type="NCBI Taxonomy" id="890399"/>
    <lineage>
        <taxon>Bacteria</taxon>
        <taxon>Pseudomonadati</taxon>
        <taxon>Thermodesulfobacteriota</taxon>
        <taxon>Desulfobacteria</taxon>
        <taxon>Desulfobacterales</taxon>
        <taxon>Desulfobacteraceae</taxon>
        <taxon>Candidatus Magnetoglobus</taxon>
    </lineage>
</organism>
<evidence type="ECO:0000313" key="2">
    <source>
        <dbReference type="Proteomes" id="UP000189670"/>
    </source>
</evidence>
<sequence length="184" mass="19715">KTFLGVTIDDDIELIPRQPITSVVFAIKSKEAETVVDGAITEHKIASGAVTTDKIANNAVTSEKIQHGQGSGLNADLFDGIDSNQFALKEACIQKGQDFIQINEVKPDSIPMTSTIHSGQLYAKSSGVDFNSDHTIVNGLVLYWKMDMGDSGIVRDYVASSDGITISLPEIVQGKTGNARQFNG</sequence>
<feature type="non-terminal residue" evidence="1">
    <location>
        <position position="1"/>
    </location>
</feature>
<gene>
    <name evidence="1" type="ORF">OMM_15303</name>
</gene>
<accession>A0A1V1NQH6</accession>
<protein>
    <submittedName>
        <fullName evidence="1">Uncharacterized protein</fullName>
    </submittedName>
</protein>
<comment type="caution">
    <text evidence="1">The sequence shown here is derived from an EMBL/GenBank/DDBJ whole genome shotgun (WGS) entry which is preliminary data.</text>
</comment>
<proteinExistence type="predicted"/>
<dbReference type="Proteomes" id="UP000189670">
    <property type="component" value="Unassembled WGS sequence"/>
</dbReference>
<dbReference type="EMBL" id="ATBP01003605">
    <property type="protein sequence ID" value="ETR64818.1"/>
    <property type="molecule type" value="Genomic_DNA"/>
</dbReference>
<name>A0A1V1NQH6_9BACT</name>